<feature type="compositionally biased region" description="Low complexity" evidence="10">
    <location>
        <begin position="1170"/>
        <end position="1181"/>
    </location>
</feature>
<dbReference type="InterPro" id="IPR045117">
    <property type="entry name" value="ATXN2-like"/>
</dbReference>
<keyword evidence="4 11" id="KW-0812">Transmembrane</keyword>
<dbReference type="GO" id="GO:0003729">
    <property type="term" value="F:mRNA binding"/>
    <property type="evidence" value="ECO:0007669"/>
    <property type="project" value="TreeGrafter"/>
</dbReference>
<dbReference type="EMBL" id="RCHU01000091">
    <property type="protein sequence ID" value="TKS15387.1"/>
    <property type="molecule type" value="Genomic_DNA"/>
</dbReference>
<evidence type="ECO:0000256" key="4">
    <source>
        <dbReference type="ARBA" id="ARBA00022692"/>
    </source>
</evidence>
<comment type="catalytic activity">
    <reaction evidence="8">
        <text>a glycerophospholipid + a 1,2-diacyl-sn-glycerol = a monoacylglycerophospholipid + a triacyl-sn-glycerol</text>
        <dbReference type="Rhea" id="RHEA:14057"/>
        <dbReference type="ChEBI" id="CHEBI:17815"/>
        <dbReference type="ChEBI" id="CHEBI:64615"/>
        <dbReference type="ChEBI" id="CHEBI:136912"/>
        <dbReference type="ChEBI" id="CHEBI:136913"/>
        <dbReference type="EC" id="2.3.1.158"/>
    </reaction>
</comment>
<dbReference type="InterPro" id="IPR025852">
    <property type="entry name" value="SM_dom_ATX"/>
</dbReference>
<name>A0A4U5R0B4_POPAL</name>
<comment type="similarity">
    <text evidence="2">Belongs to the AB hydrolase superfamily. Lipase family.</text>
</comment>
<feature type="region of interest" description="Disordered" evidence="10">
    <location>
        <begin position="1154"/>
        <end position="1199"/>
    </location>
</feature>
<evidence type="ECO:0000256" key="5">
    <source>
        <dbReference type="ARBA" id="ARBA00022989"/>
    </source>
</evidence>
<comment type="caution">
    <text evidence="13">The sequence shown here is derived from an EMBL/GenBank/DDBJ whole genome shotgun (WGS) entry which is preliminary data.</text>
</comment>
<proteinExistence type="inferred from homology"/>
<evidence type="ECO:0000256" key="1">
    <source>
        <dbReference type="ARBA" id="ARBA00004167"/>
    </source>
</evidence>
<dbReference type="SUPFAM" id="SSF53474">
    <property type="entry name" value="alpha/beta-Hydrolases"/>
    <property type="match status" value="1"/>
</dbReference>
<keyword evidence="5 11" id="KW-1133">Transmembrane helix</keyword>
<dbReference type="Pfam" id="PF14438">
    <property type="entry name" value="SM-ATX"/>
    <property type="match status" value="1"/>
</dbReference>
<evidence type="ECO:0000256" key="3">
    <source>
        <dbReference type="ARBA" id="ARBA00022679"/>
    </source>
</evidence>
<dbReference type="SMART" id="SM01272">
    <property type="entry name" value="LsmAD"/>
    <property type="match status" value="1"/>
</dbReference>
<keyword evidence="3 13" id="KW-0808">Transferase</keyword>
<feature type="compositionally biased region" description="Low complexity" evidence="10">
    <location>
        <begin position="1294"/>
        <end position="1316"/>
    </location>
</feature>
<feature type="compositionally biased region" description="Basic and acidic residues" evidence="10">
    <location>
        <begin position="1215"/>
        <end position="1233"/>
    </location>
</feature>
<organism evidence="13">
    <name type="scientific">Populus alba</name>
    <name type="common">White poplar</name>
    <dbReference type="NCBI Taxonomy" id="43335"/>
    <lineage>
        <taxon>Eukaryota</taxon>
        <taxon>Viridiplantae</taxon>
        <taxon>Streptophyta</taxon>
        <taxon>Embryophyta</taxon>
        <taxon>Tracheophyta</taxon>
        <taxon>Spermatophyta</taxon>
        <taxon>Magnoliopsida</taxon>
        <taxon>eudicotyledons</taxon>
        <taxon>Gunneridae</taxon>
        <taxon>Pentapetalae</taxon>
        <taxon>rosids</taxon>
        <taxon>fabids</taxon>
        <taxon>Malpighiales</taxon>
        <taxon>Salicaceae</taxon>
        <taxon>Saliceae</taxon>
        <taxon>Populus</taxon>
    </lineage>
</organism>
<dbReference type="GO" id="GO:0019432">
    <property type="term" value="P:triglyceride biosynthetic process"/>
    <property type="evidence" value="ECO:0007669"/>
    <property type="project" value="UniProtKB-ARBA"/>
</dbReference>
<dbReference type="GO" id="GO:0008374">
    <property type="term" value="F:O-acyltransferase activity"/>
    <property type="evidence" value="ECO:0007669"/>
    <property type="project" value="InterPro"/>
</dbReference>
<protein>
    <recommendedName>
        <fullName evidence="9">phospholipid:diacylglycerol acyltransferase</fullName>
        <ecNumber evidence="9">2.3.1.158</ecNumber>
    </recommendedName>
</protein>
<keyword evidence="6 11" id="KW-0472">Membrane</keyword>
<dbReference type="InterPro" id="IPR029058">
    <property type="entry name" value="AB_hydrolase_fold"/>
</dbReference>
<dbReference type="InterPro" id="IPR003386">
    <property type="entry name" value="LACT/PDAT_acylTrfase"/>
</dbReference>
<dbReference type="EC" id="2.3.1.158" evidence="9"/>
<feature type="region of interest" description="Disordered" evidence="10">
    <location>
        <begin position="1"/>
        <end position="47"/>
    </location>
</feature>
<evidence type="ECO:0000313" key="13">
    <source>
        <dbReference type="EMBL" id="TKS15387.1"/>
    </source>
</evidence>
<dbReference type="GO" id="GO:0016020">
    <property type="term" value="C:membrane"/>
    <property type="evidence" value="ECO:0007669"/>
    <property type="project" value="UniProtKB-SubCell"/>
</dbReference>
<dbReference type="FunFam" id="3.40.50.1820:FF:000160">
    <property type="entry name" value="Phospholipid:diacylglycerol acyltransferase 1"/>
    <property type="match status" value="1"/>
</dbReference>
<dbReference type="Pfam" id="PF06741">
    <property type="entry name" value="LsmAD"/>
    <property type="match status" value="1"/>
</dbReference>
<gene>
    <name evidence="13" type="ORF">D5086_0000034240</name>
</gene>
<dbReference type="STRING" id="43335.A0A4U5R0B4"/>
<dbReference type="Gene3D" id="3.40.50.1820">
    <property type="entry name" value="alpha/beta hydrolase"/>
    <property type="match status" value="1"/>
</dbReference>
<feature type="compositionally biased region" description="Basic and acidic residues" evidence="10">
    <location>
        <begin position="1182"/>
        <end position="1199"/>
    </location>
</feature>
<accession>A0A4U5R0B4</accession>
<feature type="region of interest" description="Disordered" evidence="10">
    <location>
        <begin position="1331"/>
        <end position="1353"/>
    </location>
</feature>
<evidence type="ECO:0000256" key="10">
    <source>
        <dbReference type="SAM" id="MobiDB-lite"/>
    </source>
</evidence>
<feature type="compositionally biased region" description="Polar residues" evidence="10">
    <location>
        <begin position="1235"/>
        <end position="1248"/>
    </location>
</feature>
<evidence type="ECO:0000256" key="6">
    <source>
        <dbReference type="ARBA" id="ARBA00023136"/>
    </source>
</evidence>
<feature type="compositionally biased region" description="Basic residues" evidence="10">
    <location>
        <begin position="35"/>
        <end position="47"/>
    </location>
</feature>
<comment type="subcellular location">
    <subcellularLocation>
        <location evidence="1">Membrane</location>
        <topology evidence="1">Single-pass membrane protein</topology>
    </subcellularLocation>
</comment>
<evidence type="ECO:0000256" key="8">
    <source>
        <dbReference type="ARBA" id="ARBA00051335"/>
    </source>
</evidence>
<dbReference type="GO" id="GO:0046027">
    <property type="term" value="F:phospholipid:diacylglycerol acyltransferase activity"/>
    <property type="evidence" value="ECO:0007669"/>
    <property type="project" value="UniProtKB-EC"/>
</dbReference>
<keyword evidence="7 13" id="KW-0012">Acyltransferase</keyword>
<dbReference type="InterPro" id="IPR009604">
    <property type="entry name" value="LsmAD_domain"/>
</dbReference>
<evidence type="ECO:0000256" key="9">
    <source>
        <dbReference type="ARBA" id="ARBA00066405"/>
    </source>
</evidence>
<dbReference type="PANTHER" id="PTHR12854">
    <property type="entry name" value="ATAXIN 2-RELATED"/>
    <property type="match status" value="1"/>
</dbReference>
<feature type="compositionally biased region" description="Acidic residues" evidence="10">
    <location>
        <begin position="21"/>
        <end position="31"/>
    </location>
</feature>
<evidence type="ECO:0000256" key="11">
    <source>
        <dbReference type="SAM" id="Phobius"/>
    </source>
</evidence>
<reference evidence="13" key="1">
    <citation type="submission" date="2018-10" db="EMBL/GenBank/DDBJ databases">
        <title>Population genomic analysis revealed the cold adaptation of white poplar.</title>
        <authorList>
            <person name="Liu Y.-J."/>
        </authorList>
    </citation>
    <scope>NUCLEOTIDE SEQUENCE [LARGE SCALE GENOMIC DNA]</scope>
    <source>
        <strain evidence="13">PAL-ZL1</strain>
    </source>
</reference>
<dbReference type="GO" id="GO:0034063">
    <property type="term" value="P:stress granule assembly"/>
    <property type="evidence" value="ECO:0007669"/>
    <property type="project" value="TreeGrafter"/>
</dbReference>
<feature type="region of interest" description="Disordered" evidence="10">
    <location>
        <begin position="1211"/>
        <end position="1318"/>
    </location>
</feature>
<evidence type="ECO:0000256" key="7">
    <source>
        <dbReference type="ARBA" id="ARBA00023315"/>
    </source>
</evidence>
<sequence length="1437" mass="159217">MALIRRRKPIEPSKTAVQREEGEEEEEEEEDNSKNKHPKKSYKKSKPKWTCLDNCCWFVGCICVTWWTLLFLYNVMPASFPQYVTEAITGPSPDPPGVKLRKEGLKAKHPVVFVPGIVTGGLELWEGHQCADGLFRKRLWGGAFGEVYRRPLCWVEHMSLDNETGLDPPGIRIRPACGLVAADYFAPGYFVWAVLIANLARIGYEEKTMYMASYDWRLSFQNTEVRDQTLSRIKSNIELMVATNGGNKAVIIPHSMGALYFLHFMKWVEAPAPMGGGGGPDWCAKHIKAVMNIGGPFLGVPKAVSGLFSAEAKDIAVARAIAPGVLDKDLFGFQTLQHIMRMSRTWDSTMSMIPKGGATIWGDLDWSPEEGYIPIKRKQKNTDTQKASQDGPERKISEIKRANYGRIISFGKDVAEALSSDIERIDFRDAVKGQSIANTSCRDVWTEYHDMGFGGIKAVAEYKVYTAGSILDLLHFVAPKMMDRGSAHFSYGIADDLDDPKYQHYKYWSNPLETKLPNAPEMEVFSLYGVGIPTERSYVYKLSPSAECAIPFQIDSSADEQFEDSCLKGGVYTVDGDETVPVLSSGFMCAKGWRGKTRFNPSGSRMYIREYDHYPPTNLLEGRGTQSGAHVDIMGNFALIEDIMRVAAGATGEELGGDQVHSDIFKWSEKIHLQLGMRLEDSGSDSLLTDLQCACACPEHRYSKTSVDEKSRNHYQKDCIPFQISLVHIRSVESLIDLLDVKELRSSDRLGRRELGILKTTNAGFFSGGNEGSAVEMNLQPAMHPKSSANGFGRRRAKRDWGTRFENKVQSGKPHTNRSGNAGNLSWPEALVTLDYVFCSNNIDIGAMGKVGVYESPSRERLIYLTTCLIGHPVEVQLKNGSVYSGTCYTTNVEKEFAIILKMARLIKDISFRGQKADFVSKAPSKTLILPGKEVVQVIAKDVSVTVDGMSNEPQHAKMQEIMIDSCISQPRQVEVERELEPWIPDKDDPQCPESENIFDGHWNRGWDQFETNEMLFGVKSTFDEELYTTKLERGPQMKELEREAVRIAREIEGEETRDLHLAEERGINLHESCNIDEETRYSSVYRGGAIDDGGHEELDDIVMNSHNSETFGGPSASSIKKLANLSHAKSNDGARVLSSSSLDEAQCSQSSTCAELHHPGSHDLAAQLSSEPSKSLSTSDSDSRVQEDRHHEHGELDSIKELVEEQILTQDAQLPKDSKLLDGKKNESDKGRPSLNTTAYAPSSNVYPKNHEKASPPGQLLEDAASVKGSGEMQPVNSRGRPGSSTSSNSDCAGALLASSGPSLSPSSSMGSLSSEKSTLNPYAKEFKLNPNAKSFTPSQMPPRPPSPLSDGPFYFQPNVSTLPHMHGMPMGILGPSFNGQQPVIFNPQAAPLQTPQAYFHPGGPQFGQQMLVGHPRQVLYMPTYQPEMPYKGREF</sequence>
<dbReference type="GO" id="GO:0010494">
    <property type="term" value="C:cytoplasmic stress granule"/>
    <property type="evidence" value="ECO:0007669"/>
    <property type="project" value="TreeGrafter"/>
</dbReference>
<feature type="domain" description="LsmAD" evidence="12">
    <location>
        <begin position="1017"/>
        <end position="1088"/>
    </location>
</feature>
<dbReference type="Pfam" id="PF02450">
    <property type="entry name" value="LCAT"/>
    <property type="match status" value="2"/>
</dbReference>
<feature type="transmembrane region" description="Helical" evidence="11">
    <location>
        <begin position="49"/>
        <end position="73"/>
    </location>
</feature>
<dbReference type="PANTHER" id="PTHR12854:SF7">
    <property type="entry name" value="ATAXIN-2 HOMOLOG"/>
    <property type="match status" value="1"/>
</dbReference>
<evidence type="ECO:0000256" key="2">
    <source>
        <dbReference type="ARBA" id="ARBA00010701"/>
    </source>
</evidence>
<evidence type="ECO:0000259" key="12">
    <source>
        <dbReference type="SMART" id="SM01272"/>
    </source>
</evidence>